<accession>A0A0C3G267</accession>
<dbReference type="Proteomes" id="UP000054166">
    <property type="component" value="Unassembled WGS sequence"/>
</dbReference>
<dbReference type="EMBL" id="KN832983">
    <property type="protein sequence ID" value="KIM85964.1"/>
    <property type="molecule type" value="Genomic_DNA"/>
</dbReference>
<reference evidence="2" key="2">
    <citation type="submission" date="2015-01" db="EMBL/GenBank/DDBJ databases">
        <title>Evolutionary Origins and Diversification of the Mycorrhizal Mutualists.</title>
        <authorList>
            <consortium name="DOE Joint Genome Institute"/>
            <consortium name="Mycorrhizal Genomics Consortium"/>
            <person name="Kohler A."/>
            <person name="Kuo A."/>
            <person name="Nagy L.G."/>
            <person name="Floudas D."/>
            <person name="Copeland A."/>
            <person name="Barry K.W."/>
            <person name="Cichocki N."/>
            <person name="Veneault-Fourrey C."/>
            <person name="LaButti K."/>
            <person name="Lindquist E.A."/>
            <person name="Lipzen A."/>
            <person name="Lundell T."/>
            <person name="Morin E."/>
            <person name="Murat C."/>
            <person name="Riley R."/>
            <person name="Ohm R."/>
            <person name="Sun H."/>
            <person name="Tunlid A."/>
            <person name="Henrissat B."/>
            <person name="Grigoriev I.V."/>
            <person name="Hibbett D.S."/>
            <person name="Martin F."/>
        </authorList>
    </citation>
    <scope>NUCLEOTIDE SEQUENCE [LARGE SCALE GENOMIC DNA]</scope>
    <source>
        <strain evidence="2">F 1598</strain>
    </source>
</reference>
<reference evidence="1 2" key="1">
    <citation type="submission" date="2014-04" db="EMBL/GenBank/DDBJ databases">
        <authorList>
            <consortium name="DOE Joint Genome Institute"/>
            <person name="Kuo A."/>
            <person name="Tarkka M."/>
            <person name="Buscot F."/>
            <person name="Kohler A."/>
            <person name="Nagy L.G."/>
            <person name="Floudas D."/>
            <person name="Copeland A."/>
            <person name="Barry K.W."/>
            <person name="Cichocki N."/>
            <person name="Veneault-Fourrey C."/>
            <person name="LaButti K."/>
            <person name="Lindquist E.A."/>
            <person name="Lipzen A."/>
            <person name="Lundell T."/>
            <person name="Morin E."/>
            <person name="Murat C."/>
            <person name="Sun H."/>
            <person name="Tunlid A."/>
            <person name="Henrissat B."/>
            <person name="Grigoriev I.V."/>
            <person name="Hibbett D.S."/>
            <person name="Martin F."/>
            <person name="Nordberg H.P."/>
            <person name="Cantor M.N."/>
            <person name="Hua S.X."/>
        </authorList>
    </citation>
    <scope>NUCLEOTIDE SEQUENCE [LARGE SCALE GENOMIC DNA]</scope>
    <source>
        <strain evidence="1 2">F 1598</strain>
    </source>
</reference>
<organism evidence="1 2">
    <name type="scientific">Piloderma croceum (strain F 1598)</name>
    <dbReference type="NCBI Taxonomy" id="765440"/>
    <lineage>
        <taxon>Eukaryota</taxon>
        <taxon>Fungi</taxon>
        <taxon>Dikarya</taxon>
        <taxon>Basidiomycota</taxon>
        <taxon>Agaricomycotina</taxon>
        <taxon>Agaricomycetes</taxon>
        <taxon>Agaricomycetidae</taxon>
        <taxon>Atheliales</taxon>
        <taxon>Atheliaceae</taxon>
        <taxon>Piloderma</taxon>
    </lineage>
</organism>
<dbReference type="HOGENOM" id="CLU_1315827_0_0_1"/>
<gene>
    <name evidence="1" type="ORF">PILCRDRAFT_329826</name>
</gene>
<keyword evidence="2" id="KW-1185">Reference proteome</keyword>
<protein>
    <submittedName>
        <fullName evidence="1">Uncharacterized protein</fullName>
    </submittedName>
</protein>
<dbReference type="AlphaFoldDB" id="A0A0C3G267"/>
<evidence type="ECO:0000313" key="1">
    <source>
        <dbReference type="EMBL" id="KIM85964.1"/>
    </source>
</evidence>
<evidence type="ECO:0000313" key="2">
    <source>
        <dbReference type="Proteomes" id="UP000054166"/>
    </source>
</evidence>
<proteinExistence type="predicted"/>
<dbReference type="InParanoid" id="A0A0C3G267"/>
<sequence length="209" mass="23759">MVRRAPISDCSSLSATCPCHLRLTSWKPPTWKIIGREVSSHKAEALQPSEYNPWLTVSDLVKALFNPPAWHMCSRRFPEQIAGMQSNQPHLRIKGQRVAVRLRRALDAAVAEMPWPTGRFQHYHTCQVITGSPWQDCCKFALFNSAWSLSIHVTRESRAERLVVDSIKSLLLLVRSLFQYGRIGVSSNSFMSIVCTFPPEPFLTTERHA</sequence>
<name>A0A0C3G267_PILCF</name>